<feature type="non-terminal residue" evidence="3">
    <location>
        <position position="104"/>
    </location>
</feature>
<dbReference type="Gene3D" id="3.20.20.140">
    <property type="entry name" value="Metal-dependent hydrolases"/>
    <property type="match status" value="1"/>
</dbReference>
<gene>
    <name evidence="3" type="ORF">METZ01_LOCUS482926</name>
</gene>
<keyword evidence="2" id="KW-0378">Hydrolase</keyword>
<keyword evidence="1" id="KW-0479">Metal-binding</keyword>
<dbReference type="EMBL" id="UINC01207816">
    <property type="protein sequence ID" value="SVE30072.1"/>
    <property type="molecule type" value="Genomic_DNA"/>
</dbReference>
<dbReference type="PANTHER" id="PTHR42752:SF1">
    <property type="entry name" value="IMIDAZOLONEPROPIONASE-RELATED"/>
    <property type="match status" value="1"/>
</dbReference>
<evidence type="ECO:0000256" key="2">
    <source>
        <dbReference type="ARBA" id="ARBA00022801"/>
    </source>
</evidence>
<dbReference type="PANTHER" id="PTHR42752">
    <property type="entry name" value="IMIDAZOLONEPROPIONASE"/>
    <property type="match status" value="1"/>
</dbReference>
<dbReference type="GO" id="GO:0046872">
    <property type="term" value="F:metal ion binding"/>
    <property type="evidence" value="ECO:0007669"/>
    <property type="project" value="UniProtKB-KW"/>
</dbReference>
<evidence type="ECO:0000256" key="1">
    <source>
        <dbReference type="ARBA" id="ARBA00022723"/>
    </source>
</evidence>
<name>A0A383CCX6_9ZZZZ</name>
<protein>
    <recommendedName>
        <fullName evidence="4">Imidazolonepropionase</fullName>
    </recommendedName>
</protein>
<evidence type="ECO:0008006" key="4">
    <source>
        <dbReference type="Google" id="ProtNLM"/>
    </source>
</evidence>
<dbReference type="InterPro" id="IPR005920">
    <property type="entry name" value="HutI"/>
</dbReference>
<dbReference type="GO" id="GO:0019556">
    <property type="term" value="P:L-histidine catabolic process to glutamate and formamide"/>
    <property type="evidence" value="ECO:0007669"/>
    <property type="project" value="InterPro"/>
</dbReference>
<dbReference type="SUPFAM" id="SSF51338">
    <property type="entry name" value="Composite domain of metallo-dependent hydrolases"/>
    <property type="match status" value="1"/>
</dbReference>
<dbReference type="GO" id="GO:0050480">
    <property type="term" value="F:imidazolonepropionase activity"/>
    <property type="evidence" value="ECO:0007669"/>
    <property type="project" value="TreeGrafter"/>
</dbReference>
<evidence type="ECO:0000313" key="3">
    <source>
        <dbReference type="EMBL" id="SVE30072.1"/>
    </source>
</evidence>
<accession>A0A383CCX6</accession>
<dbReference type="GO" id="GO:0005737">
    <property type="term" value="C:cytoplasm"/>
    <property type="evidence" value="ECO:0007669"/>
    <property type="project" value="InterPro"/>
</dbReference>
<dbReference type="InterPro" id="IPR011059">
    <property type="entry name" value="Metal-dep_hydrolase_composite"/>
</dbReference>
<organism evidence="3">
    <name type="scientific">marine metagenome</name>
    <dbReference type="NCBI Taxonomy" id="408172"/>
    <lineage>
        <taxon>unclassified sequences</taxon>
        <taxon>metagenomes</taxon>
        <taxon>ecological metagenomes</taxon>
    </lineage>
</organism>
<proteinExistence type="predicted"/>
<sequence length="104" mass="11387">MRTKITHIGSITTWSPDNNQLQTIRDVEIMLKDDKISKIGPKVFGADEELDVDGALITPGFVDSHTHPVFFGNRAEEFSLRVQGKSYQEIAASGGGILSSIQNV</sequence>
<reference evidence="3" key="1">
    <citation type="submission" date="2018-05" db="EMBL/GenBank/DDBJ databases">
        <authorList>
            <person name="Lanie J.A."/>
            <person name="Ng W.-L."/>
            <person name="Kazmierczak K.M."/>
            <person name="Andrzejewski T.M."/>
            <person name="Davidsen T.M."/>
            <person name="Wayne K.J."/>
            <person name="Tettelin H."/>
            <person name="Glass J.I."/>
            <person name="Rusch D."/>
            <person name="Podicherti R."/>
            <person name="Tsui H.-C.T."/>
            <person name="Winkler M.E."/>
        </authorList>
    </citation>
    <scope>NUCLEOTIDE SEQUENCE</scope>
</reference>
<dbReference type="AlphaFoldDB" id="A0A383CCX6"/>